<name>A0A4C1V2V3_EUMVA</name>
<comment type="caution">
    <text evidence="2">The sequence shown here is derived from an EMBL/GenBank/DDBJ whole genome shotgun (WGS) entry which is preliminary data.</text>
</comment>
<organism evidence="2 3">
    <name type="scientific">Eumeta variegata</name>
    <name type="common">Bagworm moth</name>
    <name type="synonym">Eumeta japonica</name>
    <dbReference type="NCBI Taxonomy" id="151549"/>
    <lineage>
        <taxon>Eukaryota</taxon>
        <taxon>Metazoa</taxon>
        <taxon>Ecdysozoa</taxon>
        <taxon>Arthropoda</taxon>
        <taxon>Hexapoda</taxon>
        <taxon>Insecta</taxon>
        <taxon>Pterygota</taxon>
        <taxon>Neoptera</taxon>
        <taxon>Endopterygota</taxon>
        <taxon>Lepidoptera</taxon>
        <taxon>Glossata</taxon>
        <taxon>Ditrysia</taxon>
        <taxon>Tineoidea</taxon>
        <taxon>Psychidae</taxon>
        <taxon>Oiketicinae</taxon>
        <taxon>Eumeta</taxon>
    </lineage>
</organism>
<sequence length="96" mass="11271">MKLRSFIILDMKTPTFNGRRDAMLKCFFKNISVRRQRADSVSCRGTTLFYDLILMNELGPKICTLAHAEWELSRPLTPKERQRLEQTTALRPKQEI</sequence>
<dbReference type="AlphaFoldDB" id="A0A4C1V2V3"/>
<feature type="region of interest" description="Disordered" evidence="1">
    <location>
        <begin position="77"/>
        <end position="96"/>
    </location>
</feature>
<protein>
    <submittedName>
        <fullName evidence="2">Uncharacterized protein</fullName>
    </submittedName>
</protein>
<evidence type="ECO:0000313" key="3">
    <source>
        <dbReference type="Proteomes" id="UP000299102"/>
    </source>
</evidence>
<proteinExistence type="predicted"/>
<keyword evidence="3" id="KW-1185">Reference proteome</keyword>
<dbReference type="EMBL" id="BGZK01000270">
    <property type="protein sequence ID" value="GBP33153.1"/>
    <property type="molecule type" value="Genomic_DNA"/>
</dbReference>
<reference evidence="2 3" key="1">
    <citation type="journal article" date="2019" name="Commun. Biol.">
        <title>The bagworm genome reveals a unique fibroin gene that provides high tensile strength.</title>
        <authorList>
            <person name="Kono N."/>
            <person name="Nakamura H."/>
            <person name="Ohtoshi R."/>
            <person name="Tomita M."/>
            <person name="Numata K."/>
            <person name="Arakawa K."/>
        </authorList>
    </citation>
    <scope>NUCLEOTIDE SEQUENCE [LARGE SCALE GENOMIC DNA]</scope>
</reference>
<gene>
    <name evidence="2" type="ORF">EVAR_14834_1</name>
</gene>
<dbReference type="Proteomes" id="UP000299102">
    <property type="component" value="Unassembled WGS sequence"/>
</dbReference>
<accession>A0A4C1V2V3</accession>
<evidence type="ECO:0000256" key="1">
    <source>
        <dbReference type="SAM" id="MobiDB-lite"/>
    </source>
</evidence>
<evidence type="ECO:0000313" key="2">
    <source>
        <dbReference type="EMBL" id="GBP33153.1"/>
    </source>
</evidence>